<keyword evidence="6" id="KW-0805">Transcription regulation</keyword>
<organism evidence="14 15">
    <name type="scientific">Caenorhabditis remanei</name>
    <name type="common">Caenorhabditis vulgaris</name>
    <dbReference type="NCBI Taxonomy" id="31234"/>
    <lineage>
        <taxon>Eukaryota</taxon>
        <taxon>Metazoa</taxon>
        <taxon>Ecdysozoa</taxon>
        <taxon>Nematoda</taxon>
        <taxon>Chromadorea</taxon>
        <taxon>Rhabditida</taxon>
        <taxon>Rhabditina</taxon>
        <taxon>Rhabditomorpha</taxon>
        <taxon>Rhabditoidea</taxon>
        <taxon>Rhabditidae</taxon>
        <taxon>Peloderinae</taxon>
        <taxon>Caenorhabditis</taxon>
    </lineage>
</organism>
<dbReference type="AlphaFoldDB" id="A0A6A5GLJ5"/>
<comment type="subcellular location">
    <subcellularLocation>
        <location evidence="1">Nucleus</location>
    </subcellularLocation>
</comment>
<dbReference type="PRINTS" id="PR00047">
    <property type="entry name" value="STROIDFINGER"/>
</dbReference>
<protein>
    <recommendedName>
        <fullName evidence="16">Nuclear receptor domain-containing protein</fullName>
    </recommendedName>
</protein>
<evidence type="ECO:0000259" key="12">
    <source>
        <dbReference type="PROSITE" id="PS51030"/>
    </source>
</evidence>
<evidence type="ECO:0000256" key="6">
    <source>
        <dbReference type="ARBA" id="ARBA00023015"/>
    </source>
</evidence>
<dbReference type="InterPro" id="IPR000536">
    <property type="entry name" value="Nucl_hrmn_rcpt_lig-bd"/>
</dbReference>
<evidence type="ECO:0000256" key="2">
    <source>
        <dbReference type="ARBA" id="ARBA00005993"/>
    </source>
</evidence>
<evidence type="ECO:0000256" key="5">
    <source>
        <dbReference type="ARBA" id="ARBA00022833"/>
    </source>
</evidence>
<keyword evidence="10" id="KW-0539">Nucleus</keyword>
<keyword evidence="7" id="KW-0238">DNA-binding</keyword>
<sequence>MRYEAYRMAGNDELCAIAYRRLIAAIDWVESLSPLLGHLTVDDKIALIKSSFAPLMVFNFCARTAEACQDENVLCLCNFAYVPRNISKLYKDTYHLGNGLVERALNELVAVYREYGMREEEIVCVNAMICLNPLAKDVSDSLFEKIVELRNRIADCLFSIVKEVRLSPTPNVCYGHILLSLATVTELANAMSENLQFAQTFSNQGEIPLLTDLFGCFTVEPFFKEVDELAALSLEKALTEKQEISTQTDRVPPPRALLKRQATIDEESEEPARQNFRLLQPPNNFYITEMLDDLRAPSSSISLSSPDEYHPTSTAPMNNHAENHLMGLNYDASTIQNGVSSNGVAHPPTVPTVPPVAARPVYDQQPSCSNQNPSTFYNFPPPPGYPPLNAGYTPNINYPQLYQQPQYYNFPAQNVCGAEKAAHHYGALSCVGCKGFFRRALLKADQLECAANGECTVSVLQKIQCRSCRFNKCLREGMNPAFVRPNRDAPPKPRKPATTVASCDLTDHGRTTKTREEWMKKMTVEMRTILMTLLNIETKVMKGDTQQEASKLYPLKGIDKLRDIVETPISLKGKRTEMRYEAYRMAGNDELCAIAYRRLIAAIDWVESLSPLLGHLTVDDKIALIKSSFAPLMVFNFCARTAEACQDENVLCLCNFAYVPRNISKLYEDTYHLGNGLVERALNELVAVYREYGMREEEIVCVNAMICLNPLAKDVSDSLFEKIVELRNRIADCLFSIVKEVRLSPTPNVCYGHILLSLATVTELANAMSENLQFAQTFSNQGEIPLLTDLFGCFTVEPFFKEVDELAALSLEKALTEKKEISTQTDRVPPPRALLKRQATIDEESEEPARQNFRLLQPPNNFYITEMLDDLRFHLTEKSNSGLRDFNFQESFVKPNT</sequence>
<gene>
    <name evidence="14" type="ORF">GCK72_012643</name>
</gene>
<feature type="domain" description="Nuclear receptor" evidence="12">
    <location>
        <begin position="410"/>
        <end position="485"/>
    </location>
</feature>
<dbReference type="PANTHER" id="PTHR47519">
    <property type="entry name" value="NUCLEAR HORMONE RECEPTOR FAMILY MEMBER NHR-31-RELATED"/>
    <property type="match status" value="1"/>
</dbReference>
<dbReference type="Gene3D" id="1.10.565.10">
    <property type="entry name" value="Retinoid X Receptor"/>
    <property type="match status" value="2"/>
</dbReference>
<comment type="function">
    <text evidence="11">Orphan nuclear receptor.</text>
</comment>
<dbReference type="InterPro" id="IPR049636">
    <property type="entry name" value="HNF4-like_DBD"/>
</dbReference>
<dbReference type="SMART" id="SM00399">
    <property type="entry name" value="ZnF_C4"/>
    <property type="match status" value="1"/>
</dbReference>
<evidence type="ECO:0000256" key="8">
    <source>
        <dbReference type="ARBA" id="ARBA00023163"/>
    </source>
</evidence>
<dbReference type="Pfam" id="PF00104">
    <property type="entry name" value="Hormone_recep"/>
    <property type="match status" value="2"/>
</dbReference>
<evidence type="ECO:0000256" key="10">
    <source>
        <dbReference type="ARBA" id="ARBA00023242"/>
    </source>
</evidence>
<dbReference type="InterPro" id="IPR013088">
    <property type="entry name" value="Znf_NHR/GATA"/>
</dbReference>
<feature type="domain" description="NR LBD" evidence="13">
    <location>
        <begin position="1"/>
        <end position="217"/>
    </location>
</feature>
<dbReference type="GeneID" id="9813495"/>
<evidence type="ECO:0000256" key="1">
    <source>
        <dbReference type="ARBA" id="ARBA00004123"/>
    </source>
</evidence>
<evidence type="ECO:0000256" key="9">
    <source>
        <dbReference type="ARBA" id="ARBA00023170"/>
    </source>
</evidence>
<accession>A0A6A5GLJ5</accession>
<dbReference type="Pfam" id="PF00105">
    <property type="entry name" value="zf-C4"/>
    <property type="match status" value="1"/>
</dbReference>
<keyword evidence="4" id="KW-0863">Zinc-finger</keyword>
<dbReference type="Proteomes" id="UP000483820">
    <property type="component" value="Chromosome IV"/>
</dbReference>
<dbReference type="KEGG" id="crq:GCK72_012643"/>
<dbReference type="InterPro" id="IPR001628">
    <property type="entry name" value="Znf_hrmn_rcpt"/>
</dbReference>
<keyword evidence="5" id="KW-0862">Zinc</keyword>
<evidence type="ECO:0000259" key="13">
    <source>
        <dbReference type="PROSITE" id="PS51843"/>
    </source>
</evidence>
<keyword evidence="9" id="KW-0675">Receptor</keyword>
<dbReference type="Gene3D" id="3.30.50.10">
    <property type="entry name" value="Erythroid Transcription Factor GATA-1, subunit A"/>
    <property type="match status" value="1"/>
</dbReference>
<evidence type="ECO:0000256" key="4">
    <source>
        <dbReference type="ARBA" id="ARBA00022771"/>
    </source>
</evidence>
<dbReference type="InterPro" id="IPR035500">
    <property type="entry name" value="NHR-like_dom_sf"/>
</dbReference>
<dbReference type="InterPro" id="IPR052496">
    <property type="entry name" value="Orphan_Nuclear_Rcpt"/>
</dbReference>
<dbReference type="EMBL" id="WUAV01000004">
    <property type="protein sequence ID" value="KAF1756190.1"/>
    <property type="molecule type" value="Genomic_DNA"/>
</dbReference>
<dbReference type="SUPFAM" id="SSF48508">
    <property type="entry name" value="Nuclear receptor ligand-binding domain"/>
    <property type="match status" value="2"/>
</dbReference>
<evidence type="ECO:0000256" key="7">
    <source>
        <dbReference type="ARBA" id="ARBA00023125"/>
    </source>
</evidence>
<comment type="caution">
    <text evidence="14">The sequence shown here is derived from an EMBL/GenBank/DDBJ whole genome shotgun (WGS) entry which is preliminary data.</text>
</comment>
<reference evidence="14 15" key="1">
    <citation type="submission" date="2019-12" db="EMBL/GenBank/DDBJ databases">
        <title>Chromosome-level assembly of the Caenorhabditis remanei genome.</title>
        <authorList>
            <person name="Teterina A.A."/>
            <person name="Willis J.H."/>
            <person name="Phillips P.C."/>
        </authorList>
    </citation>
    <scope>NUCLEOTIDE SEQUENCE [LARGE SCALE GENOMIC DNA]</scope>
    <source>
        <strain evidence="14 15">PX506</strain>
        <tissue evidence="14">Whole organism</tissue>
    </source>
</reference>
<name>A0A6A5GLJ5_CAERE</name>
<dbReference type="GO" id="GO:0000978">
    <property type="term" value="F:RNA polymerase II cis-regulatory region sequence-specific DNA binding"/>
    <property type="evidence" value="ECO:0007669"/>
    <property type="project" value="InterPro"/>
</dbReference>
<evidence type="ECO:0000256" key="11">
    <source>
        <dbReference type="ARBA" id="ARBA00037512"/>
    </source>
</evidence>
<dbReference type="CDD" id="cd06960">
    <property type="entry name" value="NR_DBD_HNF4A"/>
    <property type="match status" value="1"/>
</dbReference>
<dbReference type="RefSeq" id="XP_053584047.1">
    <property type="nucleotide sequence ID" value="XM_053729275.1"/>
</dbReference>
<dbReference type="CTD" id="9813495"/>
<feature type="domain" description="NR LBD" evidence="13">
    <location>
        <begin position="525"/>
        <end position="794"/>
    </location>
</feature>
<dbReference type="SUPFAM" id="SSF57716">
    <property type="entry name" value="Glucocorticoid receptor-like (DNA-binding domain)"/>
    <property type="match status" value="1"/>
</dbReference>
<dbReference type="PROSITE" id="PS51843">
    <property type="entry name" value="NR_LBD"/>
    <property type="match status" value="2"/>
</dbReference>
<dbReference type="SMART" id="SM00430">
    <property type="entry name" value="HOLI"/>
    <property type="match status" value="2"/>
</dbReference>
<dbReference type="GO" id="GO:0005634">
    <property type="term" value="C:nucleus"/>
    <property type="evidence" value="ECO:0007669"/>
    <property type="project" value="UniProtKB-SubCell"/>
</dbReference>
<dbReference type="GO" id="GO:0008270">
    <property type="term" value="F:zinc ion binding"/>
    <property type="evidence" value="ECO:0007669"/>
    <property type="project" value="UniProtKB-KW"/>
</dbReference>
<keyword evidence="3" id="KW-0479">Metal-binding</keyword>
<evidence type="ECO:0000256" key="3">
    <source>
        <dbReference type="ARBA" id="ARBA00022723"/>
    </source>
</evidence>
<evidence type="ECO:0000313" key="14">
    <source>
        <dbReference type="EMBL" id="KAF1756190.1"/>
    </source>
</evidence>
<proteinExistence type="inferred from homology"/>
<dbReference type="PANTHER" id="PTHR47519:SF3">
    <property type="entry name" value="NUCLEAR HORMONE RECEPTOR FAMILY MEMBER NHR-5"/>
    <property type="match status" value="1"/>
</dbReference>
<comment type="similarity">
    <text evidence="2">Belongs to the nuclear hormone receptor family.</text>
</comment>
<evidence type="ECO:0000313" key="15">
    <source>
        <dbReference type="Proteomes" id="UP000483820"/>
    </source>
</evidence>
<dbReference type="PROSITE" id="PS51030">
    <property type="entry name" value="NUCLEAR_REC_DBD_2"/>
    <property type="match status" value="1"/>
</dbReference>
<evidence type="ECO:0008006" key="16">
    <source>
        <dbReference type="Google" id="ProtNLM"/>
    </source>
</evidence>
<dbReference type="GO" id="GO:0003700">
    <property type="term" value="F:DNA-binding transcription factor activity"/>
    <property type="evidence" value="ECO:0007669"/>
    <property type="project" value="InterPro"/>
</dbReference>
<keyword evidence="8" id="KW-0804">Transcription</keyword>